<dbReference type="Proteomes" id="UP000800082">
    <property type="component" value="Unassembled WGS sequence"/>
</dbReference>
<protein>
    <recommendedName>
        <fullName evidence="4">Secreted protein</fullName>
    </recommendedName>
</protein>
<gene>
    <name evidence="2" type="ORF">M421DRAFT_250706</name>
</gene>
<dbReference type="AlphaFoldDB" id="A0A6A5RWH1"/>
<dbReference type="RefSeq" id="XP_033453083.1">
    <property type="nucleotide sequence ID" value="XM_033588603.1"/>
</dbReference>
<evidence type="ECO:0000313" key="3">
    <source>
        <dbReference type="Proteomes" id="UP000800082"/>
    </source>
</evidence>
<feature type="chain" id="PRO_5025492457" description="Secreted protein" evidence="1">
    <location>
        <begin position="26"/>
        <end position="86"/>
    </location>
</feature>
<name>A0A6A5RWH1_9PLEO</name>
<evidence type="ECO:0008006" key="4">
    <source>
        <dbReference type="Google" id="ProtNLM"/>
    </source>
</evidence>
<sequence>MTQKSHLCMLLWVLTGCFYWSPSLSRESCLMAGRSHADTGTRLASAEVLEMAVSLGMEQLCQLSAQLHFVSCWIVGYSQRSICKTS</sequence>
<dbReference type="EMBL" id="ML978958">
    <property type="protein sequence ID" value="KAF1932835.1"/>
    <property type="molecule type" value="Genomic_DNA"/>
</dbReference>
<proteinExistence type="predicted"/>
<evidence type="ECO:0000313" key="2">
    <source>
        <dbReference type="EMBL" id="KAF1932835.1"/>
    </source>
</evidence>
<keyword evidence="3" id="KW-1185">Reference proteome</keyword>
<organism evidence="2 3">
    <name type="scientific">Didymella exigua CBS 183.55</name>
    <dbReference type="NCBI Taxonomy" id="1150837"/>
    <lineage>
        <taxon>Eukaryota</taxon>
        <taxon>Fungi</taxon>
        <taxon>Dikarya</taxon>
        <taxon>Ascomycota</taxon>
        <taxon>Pezizomycotina</taxon>
        <taxon>Dothideomycetes</taxon>
        <taxon>Pleosporomycetidae</taxon>
        <taxon>Pleosporales</taxon>
        <taxon>Pleosporineae</taxon>
        <taxon>Didymellaceae</taxon>
        <taxon>Didymella</taxon>
    </lineage>
</organism>
<evidence type="ECO:0000256" key="1">
    <source>
        <dbReference type="SAM" id="SignalP"/>
    </source>
</evidence>
<dbReference type="GeneID" id="54346250"/>
<keyword evidence="1" id="KW-0732">Signal</keyword>
<feature type="signal peptide" evidence="1">
    <location>
        <begin position="1"/>
        <end position="25"/>
    </location>
</feature>
<accession>A0A6A5RWH1</accession>
<reference evidence="2" key="1">
    <citation type="journal article" date="2020" name="Stud. Mycol.">
        <title>101 Dothideomycetes genomes: a test case for predicting lifestyles and emergence of pathogens.</title>
        <authorList>
            <person name="Haridas S."/>
            <person name="Albert R."/>
            <person name="Binder M."/>
            <person name="Bloem J."/>
            <person name="Labutti K."/>
            <person name="Salamov A."/>
            <person name="Andreopoulos B."/>
            <person name="Baker S."/>
            <person name="Barry K."/>
            <person name="Bills G."/>
            <person name="Bluhm B."/>
            <person name="Cannon C."/>
            <person name="Castanera R."/>
            <person name="Culley D."/>
            <person name="Daum C."/>
            <person name="Ezra D."/>
            <person name="Gonzalez J."/>
            <person name="Henrissat B."/>
            <person name="Kuo A."/>
            <person name="Liang C."/>
            <person name="Lipzen A."/>
            <person name="Lutzoni F."/>
            <person name="Magnuson J."/>
            <person name="Mondo S."/>
            <person name="Nolan M."/>
            <person name="Ohm R."/>
            <person name="Pangilinan J."/>
            <person name="Park H.-J."/>
            <person name="Ramirez L."/>
            <person name="Alfaro M."/>
            <person name="Sun H."/>
            <person name="Tritt A."/>
            <person name="Yoshinaga Y."/>
            <person name="Zwiers L.-H."/>
            <person name="Turgeon B."/>
            <person name="Goodwin S."/>
            <person name="Spatafora J."/>
            <person name="Crous P."/>
            <person name="Grigoriev I."/>
        </authorList>
    </citation>
    <scope>NUCLEOTIDE SEQUENCE</scope>
    <source>
        <strain evidence="2">CBS 183.55</strain>
    </source>
</reference>
<dbReference type="PROSITE" id="PS51257">
    <property type="entry name" value="PROKAR_LIPOPROTEIN"/>
    <property type="match status" value="1"/>
</dbReference>